<dbReference type="EMBL" id="CP022536">
    <property type="protein sequence ID" value="ASP28798.1"/>
    <property type="molecule type" value="Genomic_DNA"/>
</dbReference>
<gene>
    <name evidence="1" type="ORF">SCORR_v1c10260</name>
</gene>
<keyword evidence="2" id="KW-1185">Reference proteome</keyword>
<dbReference type="KEGG" id="scou:SCORR_v1c10260"/>
<dbReference type="AlphaFoldDB" id="A0A222EQI7"/>
<reference evidence="1 2" key="1">
    <citation type="submission" date="2017-07" db="EMBL/GenBank/DDBJ databases">
        <title>Complete genome sequence of Spiroplasma corruscae EC-1 (DSM 19793).</title>
        <authorList>
            <person name="Tsai Y.-M."/>
            <person name="Lo W.-S."/>
            <person name="Kuo C.-H."/>
        </authorList>
    </citation>
    <scope>NUCLEOTIDE SEQUENCE [LARGE SCALE GENOMIC DNA]</scope>
    <source>
        <strain evidence="1 2">EC-1</strain>
        <plasmid evidence="1 2">unnamed</plasmid>
    </source>
</reference>
<sequence>MLFELFSAFIMYKIVVKTGKFVGKSFKSKRRSKYVDNNQEFSAEIYKNKNPEVLDPSGFELSEPQLKFKSEKDLMNYVNNHIKKNNINDVKNIIKTDNNNSESIEKFNNIKATLYKKESEFINNYINQKNMKIIKNKNIFDEDINKSDLKAKLVYGLDEEINKDIEFNTTYIKEINKKIKSINKKSKVKVKPKKFNVSKNITQLVKTNPILKNGLLQKEINFKLAKLNILEEQNTYSKTKIDPKFKKQKIYPSDEEKFEFVINNKKKKFISSIKIKNRNDEIINKISDYIDSNWENLKNNKEIINIEKIILDNKIVKNVDNDEKYGSLSINKDNKYKQIVKSDKVFASKKLGK</sequence>
<keyword evidence="1" id="KW-0614">Plasmid</keyword>
<evidence type="ECO:0000313" key="2">
    <source>
        <dbReference type="Proteomes" id="UP000203229"/>
    </source>
</evidence>
<geneLocation type="plasmid" evidence="1 2">
    <name>unnamed</name>
</geneLocation>
<organism evidence="1 2">
    <name type="scientific">Spiroplasma corruscae</name>
    <dbReference type="NCBI Taxonomy" id="216934"/>
    <lineage>
        <taxon>Bacteria</taxon>
        <taxon>Bacillati</taxon>
        <taxon>Mycoplasmatota</taxon>
        <taxon>Mollicutes</taxon>
        <taxon>Entomoplasmatales</taxon>
        <taxon>Spiroplasmataceae</taxon>
        <taxon>Spiroplasma</taxon>
    </lineage>
</organism>
<dbReference type="RefSeq" id="WP_094049944.1">
    <property type="nucleotide sequence ID" value="NZ_CP022536.1"/>
</dbReference>
<evidence type="ECO:0000313" key="1">
    <source>
        <dbReference type="EMBL" id="ASP28798.1"/>
    </source>
</evidence>
<dbReference type="Proteomes" id="UP000203229">
    <property type="component" value="Plasmid unnamed"/>
</dbReference>
<protein>
    <submittedName>
        <fullName evidence="1">Uncharacterized protein</fullName>
    </submittedName>
</protein>
<name>A0A222EQI7_9MOLU</name>
<proteinExistence type="predicted"/>
<accession>A0A222EQI7</accession>